<evidence type="ECO:0000313" key="3">
    <source>
        <dbReference type="WBParaSite" id="ASIM_0001468301-mRNA-1"/>
    </source>
</evidence>
<organism evidence="3">
    <name type="scientific">Anisakis simplex</name>
    <name type="common">Herring worm</name>
    <dbReference type="NCBI Taxonomy" id="6269"/>
    <lineage>
        <taxon>Eukaryota</taxon>
        <taxon>Metazoa</taxon>
        <taxon>Ecdysozoa</taxon>
        <taxon>Nematoda</taxon>
        <taxon>Chromadorea</taxon>
        <taxon>Rhabditida</taxon>
        <taxon>Spirurina</taxon>
        <taxon>Ascaridomorpha</taxon>
        <taxon>Ascaridoidea</taxon>
        <taxon>Anisakidae</taxon>
        <taxon>Anisakis</taxon>
        <taxon>Anisakis simplex complex</taxon>
    </lineage>
</organism>
<protein>
    <submittedName>
        <fullName evidence="3">Protein aurora borealis</fullName>
    </submittedName>
</protein>
<sequence length="226" mass="25087">MIRKPHTTSKFDSTHMVWYSGQPSEDATEVNDERNASGRSTGKAITLEDIIACARRKVSSDYVEAPMPDNVLTMMSSERMPQFDRDLDEILSVKTTVTSPPSTRISTREMTKPEDFLDDKSSFVNGLLDSESVTFISAEPPSLDVDDDLDHIISASTPSDMYSNPIMHTADPLSECLRRSHLMKADFSLDFSTVDLNAANCVNADAPAEGSFRSMERKDAEYLDSL</sequence>
<dbReference type="EMBL" id="UYRR01031614">
    <property type="protein sequence ID" value="VDK51428.1"/>
    <property type="molecule type" value="Genomic_DNA"/>
</dbReference>
<reference evidence="3" key="1">
    <citation type="submission" date="2017-02" db="UniProtKB">
        <authorList>
            <consortium name="WormBaseParasite"/>
        </authorList>
    </citation>
    <scope>IDENTIFICATION</scope>
</reference>
<dbReference type="OrthoDB" id="5827428at2759"/>
<keyword evidence="2" id="KW-1185">Reference proteome</keyword>
<evidence type="ECO:0000313" key="1">
    <source>
        <dbReference type="EMBL" id="VDK51428.1"/>
    </source>
</evidence>
<dbReference type="Proteomes" id="UP000267096">
    <property type="component" value="Unassembled WGS sequence"/>
</dbReference>
<dbReference type="AlphaFoldDB" id="A0A0M3K1E3"/>
<name>A0A0M3K1E3_ANISI</name>
<proteinExistence type="predicted"/>
<dbReference type="WBParaSite" id="ASIM_0001468301-mRNA-1">
    <property type="protein sequence ID" value="ASIM_0001468301-mRNA-1"/>
    <property type="gene ID" value="ASIM_0001468301"/>
</dbReference>
<accession>A0A0M3K1E3</accession>
<gene>
    <name evidence="1" type="ORF">ASIM_LOCUS14093</name>
</gene>
<reference evidence="1 2" key="2">
    <citation type="submission" date="2018-11" db="EMBL/GenBank/DDBJ databases">
        <authorList>
            <consortium name="Pathogen Informatics"/>
        </authorList>
    </citation>
    <scope>NUCLEOTIDE SEQUENCE [LARGE SCALE GENOMIC DNA]</scope>
</reference>
<evidence type="ECO:0000313" key="2">
    <source>
        <dbReference type="Proteomes" id="UP000267096"/>
    </source>
</evidence>